<gene>
    <name evidence="1" type="ORF">GGP61_001382</name>
</gene>
<dbReference type="AlphaFoldDB" id="A0A9X2Q6X7"/>
<comment type="caution">
    <text evidence="1">The sequence shown here is derived from an EMBL/GenBank/DDBJ whole genome shotgun (WGS) entry which is preliminary data.</text>
</comment>
<dbReference type="RefSeq" id="WP_259123621.1">
    <property type="nucleotide sequence ID" value="NZ_JANTZO010000005.1"/>
</dbReference>
<organism evidence="1 2">
    <name type="scientific">Salinibacter ruber</name>
    <dbReference type="NCBI Taxonomy" id="146919"/>
    <lineage>
        <taxon>Bacteria</taxon>
        <taxon>Pseudomonadati</taxon>
        <taxon>Rhodothermota</taxon>
        <taxon>Rhodothermia</taxon>
        <taxon>Rhodothermales</taxon>
        <taxon>Salinibacteraceae</taxon>
        <taxon>Salinibacter</taxon>
    </lineage>
</organism>
<name>A0A9X2Q6X7_9BACT</name>
<evidence type="ECO:0000313" key="2">
    <source>
        <dbReference type="Proteomes" id="UP001155057"/>
    </source>
</evidence>
<sequence length="90" mass="10611">MSYPSRPEWADALVRRIDTYMQMDHWWRDEAQFSTRRYGNVGAQEPGKKDFEEARAVAEDIRERGIEVETEVTSMDEWVILKVIKGTDDD</sequence>
<proteinExistence type="predicted"/>
<reference evidence="1" key="1">
    <citation type="submission" date="2022-08" db="EMBL/GenBank/DDBJ databases">
        <title>Genomic Encyclopedia of Type Strains, Phase V (KMG-V): Genome sequencing to study the core and pangenomes of soil and plant-associated prokaryotes.</title>
        <authorList>
            <person name="Whitman W."/>
        </authorList>
    </citation>
    <scope>NUCLEOTIDE SEQUENCE</scope>
    <source>
        <strain evidence="1">SP3049</strain>
    </source>
</reference>
<accession>A0A9X2Q6X7</accession>
<evidence type="ECO:0000313" key="1">
    <source>
        <dbReference type="EMBL" id="MCS3709778.1"/>
    </source>
</evidence>
<dbReference type="EMBL" id="JANUAE010000004">
    <property type="protein sequence ID" value="MCS3709778.1"/>
    <property type="molecule type" value="Genomic_DNA"/>
</dbReference>
<protein>
    <submittedName>
        <fullName evidence="1">Uncharacterized protein</fullName>
    </submittedName>
</protein>
<dbReference type="Proteomes" id="UP001155057">
    <property type="component" value="Unassembled WGS sequence"/>
</dbReference>